<proteinExistence type="predicted"/>
<reference evidence="3" key="1">
    <citation type="submission" date="2018-12" db="EMBL/GenBank/DDBJ databases">
        <title>Complete genome sequence of Roseovarius sp. MME-070.</title>
        <authorList>
            <person name="Nam Y.-D."/>
            <person name="Kang J."/>
            <person name="Chung W.-H."/>
            <person name="Park Y.S."/>
        </authorList>
    </citation>
    <scope>NUCLEOTIDE SEQUENCE [LARGE SCALE GENOMIC DNA]</scope>
    <source>
        <strain evidence="3">MME-070</strain>
    </source>
</reference>
<organism evidence="2 3">
    <name type="scientific">Roseovarius faecimaris</name>
    <dbReference type="NCBI Taxonomy" id="2494550"/>
    <lineage>
        <taxon>Bacteria</taxon>
        <taxon>Pseudomonadati</taxon>
        <taxon>Pseudomonadota</taxon>
        <taxon>Alphaproteobacteria</taxon>
        <taxon>Rhodobacterales</taxon>
        <taxon>Roseobacteraceae</taxon>
        <taxon>Roseovarius</taxon>
    </lineage>
</organism>
<dbReference type="KEGG" id="rom:EI983_15695"/>
<dbReference type="AlphaFoldDB" id="A0A6I6IR67"/>
<dbReference type="PANTHER" id="PTHR43162:SF1">
    <property type="entry name" value="PRESTALK A DIFFERENTIATION PROTEIN A"/>
    <property type="match status" value="1"/>
</dbReference>
<dbReference type="OrthoDB" id="109735at2"/>
<protein>
    <submittedName>
        <fullName evidence="2">NmrA family transcriptional regulator</fullName>
    </submittedName>
</protein>
<name>A0A6I6IR67_9RHOB</name>
<dbReference type="InterPro" id="IPR051604">
    <property type="entry name" value="Ergot_Alk_Oxidoreductase"/>
</dbReference>
<dbReference type="Pfam" id="PF05368">
    <property type="entry name" value="NmrA"/>
    <property type="match status" value="1"/>
</dbReference>
<sequence length="365" mass="39034">MSSKATILVTSAAGNTGLQVALRLRAQGFPVRAVVRAQDARADRLAAAGAEVMVGDVYSVADMRRAMAGTQRAYHCAPTAPNGLHYGAVFAAAAEEARLEHVVMLGQWLSQPDHPSVFTRDVWLSEAMLRALPDTTLSVVNPGWFAQNYFMVMGLAAQLGVMPMPLGDGDVKKNAPPSNEAIAAVAAACLADPGAHAGKTYRPTGPELLSPNEIAAAMGEALGRRVRYRAIGERLFLKALTANPPGNFSYQALSQLALYAEEYRRGTFAIGAPTDVVETVGGLAPERFSDTARRAAAAVPETQNRLSNRMSAIWGFLKTGLTPTPDLRAIIRDRDLPVLRAPVFSNESREWAHGHPTPLVNRISA</sequence>
<evidence type="ECO:0000313" key="3">
    <source>
        <dbReference type="Proteomes" id="UP000428330"/>
    </source>
</evidence>
<dbReference type="EMBL" id="CP034348">
    <property type="protein sequence ID" value="QGX99630.1"/>
    <property type="molecule type" value="Genomic_DNA"/>
</dbReference>
<gene>
    <name evidence="2" type="ORF">EI983_15695</name>
</gene>
<dbReference type="PANTHER" id="PTHR43162">
    <property type="match status" value="1"/>
</dbReference>
<dbReference type="Gene3D" id="3.90.25.10">
    <property type="entry name" value="UDP-galactose 4-epimerase, domain 1"/>
    <property type="match status" value="1"/>
</dbReference>
<accession>A0A6I6IR67</accession>
<feature type="domain" description="NmrA-like" evidence="1">
    <location>
        <begin position="4"/>
        <end position="244"/>
    </location>
</feature>
<dbReference type="InterPro" id="IPR036291">
    <property type="entry name" value="NAD(P)-bd_dom_sf"/>
</dbReference>
<dbReference type="SUPFAM" id="SSF51735">
    <property type="entry name" value="NAD(P)-binding Rossmann-fold domains"/>
    <property type="match status" value="1"/>
</dbReference>
<dbReference type="Gene3D" id="3.40.50.720">
    <property type="entry name" value="NAD(P)-binding Rossmann-like Domain"/>
    <property type="match status" value="1"/>
</dbReference>
<keyword evidence="3" id="KW-1185">Reference proteome</keyword>
<dbReference type="InterPro" id="IPR008030">
    <property type="entry name" value="NmrA-like"/>
</dbReference>
<dbReference type="RefSeq" id="WP_157708311.1">
    <property type="nucleotide sequence ID" value="NZ_CP034348.1"/>
</dbReference>
<evidence type="ECO:0000313" key="2">
    <source>
        <dbReference type="EMBL" id="QGX99630.1"/>
    </source>
</evidence>
<evidence type="ECO:0000259" key="1">
    <source>
        <dbReference type="Pfam" id="PF05368"/>
    </source>
</evidence>
<dbReference type="Proteomes" id="UP000428330">
    <property type="component" value="Chromosome"/>
</dbReference>